<evidence type="ECO:0008006" key="3">
    <source>
        <dbReference type="Google" id="ProtNLM"/>
    </source>
</evidence>
<name>A0ABV9HLK1_9MICO</name>
<organism evidence="1 2">
    <name type="scientific">Promicromonospora alba</name>
    <dbReference type="NCBI Taxonomy" id="1616110"/>
    <lineage>
        <taxon>Bacteria</taxon>
        <taxon>Bacillati</taxon>
        <taxon>Actinomycetota</taxon>
        <taxon>Actinomycetes</taxon>
        <taxon>Micrococcales</taxon>
        <taxon>Promicromonosporaceae</taxon>
        <taxon>Promicromonospora</taxon>
    </lineage>
</organism>
<comment type="caution">
    <text evidence="1">The sequence shown here is derived from an EMBL/GenBank/DDBJ whole genome shotgun (WGS) entry which is preliminary data.</text>
</comment>
<reference evidence="2" key="1">
    <citation type="journal article" date="2019" name="Int. J. Syst. Evol. Microbiol.">
        <title>The Global Catalogue of Microorganisms (GCM) 10K type strain sequencing project: providing services to taxonomists for standard genome sequencing and annotation.</title>
        <authorList>
            <consortium name="The Broad Institute Genomics Platform"/>
            <consortium name="The Broad Institute Genome Sequencing Center for Infectious Disease"/>
            <person name="Wu L."/>
            <person name="Ma J."/>
        </authorList>
    </citation>
    <scope>NUCLEOTIDE SEQUENCE [LARGE SCALE GENOMIC DNA]</scope>
    <source>
        <strain evidence="2">CCUG 42722</strain>
    </source>
</reference>
<gene>
    <name evidence="1" type="ORF">ACFO6V_19495</name>
</gene>
<protein>
    <recommendedName>
        <fullName evidence="3">Sulfotransferase family protein</fullName>
    </recommendedName>
</protein>
<evidence type="ECO:0000313" key="1">
    <source>
        <dbReference type="EMBL" id="MFC4630438.1"/>
    </source>
</evidence>
<dbReference type="EMBL" id="JBHSFI010000005">
    <property type="protein sequence ID" value="MFC4630438.1"/>
    <property type="molecule type" value="Genomic_DNA"/>
</dbReference>
<dbReference type="InterPro" id="IPR027417">
    <property type="entry name" value="P-loop_NTPase"/>
</dbReference>
<dbReference type="Proteomes" id="UP001596011">
    <property type="component" value="Unassembled WGS sequence"/>
</dbReference>
<keyword evidence="2" id="KW-1185">Reference proteome</keyword>
<sequence length="373" mass="40870">MIPAPMAAETVDPVPPGARLLHIGLPKTGSTALQYAASRLKKRLRNEGVIYPGRGENHHKATSWLAGLRVGYLSDPTPQEQWWLNLKQELDRHEARRGLVSFEMICTTNLDGARRTVDALGDGGRVPVHVTLVLRNFGTFVPSYWQESLKRGNTESLDTYLRRVLKDPATVEASGAFHRRDGYGLLERWSAAVGPENITVIVLEKDRPTRLLDTFESMLALPAGILHSEPPVGTGANRSMSAAEAALVHRLNQQVIGEWQASSREHRNLVHHGVVHRLLSSREPEASEGKLRIPVWAAESCVEAGRILADSVRSTGVRVVGDLAELERPVPTADSAALADPDVVPFDFAVQALLGMFARSTGWSADHTTPLKQ</sequence>
<evidence type="ECO:0000313" key="2">
    <source>
        <dbReference type="Proteomes" id="UP001596011"/>
    </source>
</evidence>
<dbReference type="SUPFAM" id="SSF52540">
    <property type="entry name" value="P-loop containing nucleoside triphosphate hydrolases"/>
    <property type="match status" value="1"/>
</dbReference>
<accession>A0ABV9HLK1</accession>
<proteinExistence type="predicted"/>